<dbReference type="GO" id="GO:0004066">
    <property type="term" value="F:asparagine synthase (glutamine-hydrolyzing) activity"/>
    <property type="evidence" value="ECO:0007669"/>
    <property type="project" value="UniProtKB-EC"/>
</dbReference>
<evidence type="ECO:0000259" key="5">
    <source>
        <dbReference type="Pfam" id="PF13537"/>
    </source>
</evidence>
<evidence type="ECO:0000313" key="9">
    <source>
        <dbReference type="Proteomes" id="UP000619376"/>
    </source>
</evidence>
<protein>
    <recommendedName>
        <fullName evidence="2">asparagine synthase (glutamine-hydrolyzing)</fullName>
        <ecNumber evidence="2">6.3.5.4</ecNumber>
    </recommendedName>
</protein>
<dbReference type="EC" id="6.3.5.4" evidence="2"/>
<dbReference type="EMBL" id="JACHFK010000008">
    <property type="protein sequence ID" value="MBB5377632.1"/>
    <property type="molecule type" value="Genomic_DNA"/>
</dbReference>
<dbReference type="Pfam" id="PF13537">
    <property type="entry name" value="GATase_7"/>
    <property type="match status" value="1"/>
</dbReference>
<feature type="domain" description="Glutamine amidotransferase type-2" evidence="5">
    <location>
        <begin position="64"/>
        <end position="122"/>
    </location>
</feature>
<dbReference type="InterPro" id="IPR029055">
    <property type="entry name" value="Ntn_hydrolases_N"/>
</dbReference>
<reference evidence="9" key="2">
    <citation type="journal article" date="2019" name="Int. J. Syst. Evol. Microbiol.">
        <title>The Global Catalogue of Microorganisms (GCM) 10K type strain sequencing project: providing services to taxonomists for standard genome sequencing and annotation.</title>
        <authorList>
            <consortium name="The Broad Institute Genomics Platform"/>
            <consortium name="The Broad Institute Genome Sequencing Center for Infectious Disease"/>
            <person name="Wu L."/>
            <person name="Ma J."/>
        </authorList>
    </citation>
    <scope>NUCLEOTIDE SEQUENCE [LARGE SCALE GENOMIC DNA]</scope>
    <source>
        <strain evidence="9">CGMCC 1.18437</strain>
    </source>
</reference>
<dbReference type="AlphaFoldDB" id="A0A7W8NSY4"/>
<dbReference type="InterPro" id="IPR051786">
    <property type="entry name" value="ASN_synthetase/amidase"/>
</dbReference>
<name>A0A7W8NSY4_9DEIO</name>
<feature type="domain" description="Asparagine synthetase" evidence="4">
    <location>
        <begin position="197"/>
        <end position="434"/>
    </location>
</feature>
<evidence type="ECO:0000313" key="8">
    <source>
        <dbReference type="Proteomes" id="UP000539473"/>
    </source>
</evidence>
<proteinExistence type="predicted"/>
<dbReference type="EMBL" id="BNAJ01000008">
    <property type="protein sequence ID" value="GHF52187.1"/>
    <property type="molecule type" value="Genomic_DNA"/>
</dbReference>
<sequence>MSADFAVTLDRTAHSRLAFAAEPVKVGPWSVEIETARPAVTVWLDEGLLVVMKGQLYDLGPAGLLAMYRRHGQDFPRYVEGSYAMVVLDQRAGRVFAVTDRVGSHTLYAAHDGDRVLIASRPDWTGFRDRPLSLAGIGSVLVTGGLQGGTALYEGVYPLRRASVHEVGARDLHSTEYWSLVLNHAAVGSSADLSMELAGLLRSSVAQRVQASAGPLVLSLSGGYDSRGLLRLLAETGREVRTFSYALPGASAGTDAAIAARLAAQYGMEHREVRAYRGDLRATLDRNVRWGHGAAPFSDEADAWDELARGGRAEVFVGEQVFELSNPPRTNLADQLQHQRLGSFETLSWLSAIMPASSYGSMRDAWNAVFERVADQTRGVADPRDQELTLMLNENLPGALLPWRDRYAAQLGSVHQPYLDSKILDFVGRVPLNLLAGKAVFIQALKVLDPELLRVPLARTPGYKADWKREFITQRDAVWAGVTAKASPLDAVVSPEVLRGVLYGLTPVSAGATWRGMARQAVGQLRRQPLATRLLGPAVNRVRAVDAATFLRRALVLRDVLAGTADRAQERADMFESVDLAGFSLAAPIPSGDLLREERPDLLPPVLTD</sequence>
<dbReference type="GO" id="GO:0006529">
    <property type="term" value="P:asparagine biosynthetic process"/>
    <property type="evidence" value="ECO:0007669"/>
    <property type="project" value="InterPro"/>
</dbReference>
<evidence type="ECO:0000313" key="6">
    <source>
        <dbReference type="EMBL" id="GHF52187.1"/>
    </source>
</evidence>
<comment type="pathway">
    <text evidence="1">Amino-acid biosynthesis; L-asparagine biosynthesis; L-asparagine from L-aspartate (L-Gln route): step 1/1.</text>
</comment>
<keyword evidence="7" id="KW-0436">Ligase</keyword>
<dbReference type="Proteomes" id="UP000619376">
    <property type="component" value="Unassembled WGS sequence"/>
</dbReference>
<dbReference type="InterPro" id="IPR017932">
    <property type="entry name" value="GATase_2_dom"/>
</dbReference>
<accession>A0A7W8NSY4</accession>
<dbReference type="PANTHER" id="PTHR43284:SF1">
    <property type="entry name" value="ASPARAGINE SYNTHETASE"/>
    <property type="match status" value="1"/>
</dbReference>
<dbReference type="Gene3D" id="3.40.50.620">
    <property type="entry name" value="HUPs"/>
    <property type="match status" value="1"/>
</dbReference>
<dbReference type="Pfam" id="PF00733">
    <property type="entry name" value="Asn_synthase"/>
    <property type="match status" value="1"/>
</dbReference>
<evidence type="ECO:0000256" key="1">
    <source>
        <dbReference type="ARBA" id="ARBA00005187"/>
    </source>
</evidence>
<dbReference type="Gene3D" id="3.60.20.10">
    <property type="entry name" value="Glutamine Phosphoribosylpyrophosphate, subunit 1, domain 1"/>
    <property type="match status" value="1"/>
</dbReference>
<evidence type="ECO:0000313" key="7">
    <source>
        <dbReference type="EMBL" id="MBB5377632.1"/>
    </source>
</evidence>
<dbReference type="InterPro" id="IPR014729">
    <property type="entry name" value="Rossmann-like_a/b/a_fold"/>
</dbReference>
<gene>
    <name evidence="6" type="ORF">GCM10017781_30590</name>
    <name evidence="7" type="ORF">HNQ07_003131</name>
</gene>
<dbReference type="SUPFAM" id="SSF52402">
    <property type="entry name" value="Adenine nucleotide alpha hydrolases-like"/>
    <property type="match status" value="1"/>
</dbReference>
<dbReference type="RefSeq" id="WP_184113413.1">
    <property type="nucleotide sequence ID" value="NZ_BNAJ01000008.1"/>
</dbReference>
<dbReference type="InterPro" id="IPR001962">
    <property type="entry name" value="Asn_synthase"/>
</dbReference>
<reference evidence="7 8" key="3">
    <citation type="submission" date="2020-08" db="EMBL/GenBank/DDBJ databases">
        <title>Genomic Encyclopedia of Type Strains, Phase IV (KMG-IV): sequencing the most valuable type-strain genomes for metagenomic binning, comparative biology and taxonomic classification.</title>
        <authorList>
            <person name="Goeker M."/>
        </authorList>
    </citation>
    <scope>NUCLEOTIDE SEQUENCE [LARGE SCALE GENOMIC DNA]</scope>
    <source>
        <strain evidence="7 8">DSM 27521</strain>
    </source>
</reference>
<reference evidence="6" key="1">
    <citation type="journal article" date="2014" name="Int. J. Syst. Evol. Microbiol.">
        <title>Complete genome of a new Firmicutes species belonging to the dominant human colonic microbiota ('Ruminococcus bicirculans') reveals two chromosomes and a selective capacity to utilize plant glucans.</title>
        <authorList>
            <consortium name="NISC Comparative Sequencing Program"/>
            <person name="Wegmann U."/>
            <person name="Louis P."/>
            <person name="Goesmann A."/>
            <person name="Henrissat B."/>
            <person name="Duncan S.H."/>
            <person name="Flint H.J."/>
        </authorList>
    </citation>
    <scope>NUCLEOTIDE SEQUENCE</scope>
    <source>
        <strain evidence="6">CGMCC 1.18437</strain>
    </source>
</reference>
<keyword evidence="9" id="KW-1185">Reference proteome</keyword>
<comment type="catalytic activity">
    <reaction evidence="3">
        <text>L-aspartate + L-glutamine + ATP + H2O = L-asparagine + L-glutamate + AMP + diphosphate + H(+)</text>
        <dbReference type="Rhea" id="RHEA:12228"/>
        <dbReference type="ChEBI" id="CHEBI:15377"/>
        <dbReference type="ChEBI" id="CHEBI:15378"/>
        <dbReference type="ChEBI" id="CHEBI:29985"/>
        <dbReference type="ChEBI" id="CHEBI:29991"/>
        <dbReference type="ChEBI" id="CHEBI:30616"/>
        <dbReference type="ChEBI" id="CHEBI:33019"/>
        <dbReference type="ChEBI" id="CHEBI:58048"/>
        <dbReference type="ChEBI" id="CHEBI:58359"/>
        <dbReference type="ChEBI" id="CHEBI:456215"/>
        <dbReference type="EC" id="6.3.5.4"/>
    </reaction>
</comment>
<dbReference type="Proteomes" id="UP000539473">
    <property type="component" value="Unassembled WGS sequence"/>
</dbReference>
<organism evidence="7 8">
    <name type="scientific">Deinococcus metalli</name>
    <dbReference type="NCBI Taxonomy" id="1141878"/>
    <lineage>
        <taxon>Bacteria</taxon>
        <taxon>Thermotogati</taxon>
        <taxon>Deinococcota</taxon>
        <taxon>Deinococci</taxon>
        <taxon>Deinococcales</taxon>
        <taxon>Deinococcaceae</taxon>
        <taxon>Deinococcus</taxon>
    </lineage>
</organism>
<comment type="caution">
    <text evidence="7">The sequence shown here is derived from an EMBL/GenBank/DDBJ whole genome shotgun (WGS) entry which is preliminary data.</text>
</comment>
<dbReference type="PANTHER" id="PTHR43284">
    <property type="entry name" value="ASPARAGINE SYNTHETASE (GLUTAMINE-HYDROLYZING)"/>
    <property type="match status" value="1"/>
</dbReference>
<dbReference type="SUPFAM" id="SSF56235">
    <property type="entry name" value="N-terminal nucleophile aminohydrolases (Ntn hydrolases)"/>
    <property type="match status" value="1"/>
</dbReference>
<evidence type="ECO:0000256" key="2">
    <source>
        <dbReference type="ARBA" id="ARBA00012737"/>
    </source>
</evidence>
<evidence type="ECO:0000259" key="4">
    <source>
        <dbReference type="Pfam" id="PF00733"/>
    </source>
</evidence>
<evidence type="ECO:0000256" key="3">
    <source>
        <dbReference type="ARBA" id="ARBA00048741"/>
    </source>
</evidence>
<reference evidence="6" key="4">
    <citation type="submission" date="2024-05" db="EMBL/GenBank/DDBJ databases">
        <authorList>
            <person name="Sun Q."/>
            <person name="Zhou Y."/>
        </authorList>
    </citation>
    <scope>NUCLEOTIDE SEQUENCE</scope>
    <source>
        <strain evidence="6">CGMCC 1.18437</strain>
    </source>
</reference>